<evidence type="ECO:0000313" key="2">
    <source>
        <dbReference type="Proteomes" id="UP001177021"/>
    </source>
</evidence>
<accession>A0ACB0KF24</accession>
<protein>
    <submittedName>
        <fullName evidence="1">Uncharacterized protein</fullName>
    </submittedName>
</protein>
<name>A0ACB0KF24_TRIPR</name>
<sequence length="853" mass="98179">MGDRIGALEETMSELESTMQEFAHQLQQRGLILRKLCKQLGLKETSLEIEKSIEDNSDGSLKNPSEQLDRKLQATPMAIPSVTKNHTIVVDVIKEKNDGSKDGEDESVLEVMKKKEFKPRLIPQSKKITENETKKVEPDQNRFEGQNLCNDVTGKEVMAITEFVTTKKLEKNEEKPKDKKNGGEEACIKGKKLSKPPPEPPDVSPPATTLPRRSPLPPEPPDVVRHVALLLSLQLQEPSHAGSRGVRFTIAEGRKGLEKARVKGEINCKLSNTSVINVFPLIGELIASLNLMGPMDINNNNIIISLLERKITIQAEEILRKKAQFNNNIRLIDKEYKLFDILIQPQWFLLVNLIQFQMVDSVVELFPIDIEIREKCQKIIILSEYAFLLGNCARRQVKGFIVKLEVDVHDREVIEIFITYFMCVNWTFLFEIFYKREGWNLIASNDACSDARQRMEREKVPPKPTIWNSWIDEFAQQGLQREFSCALKWLIVMKRRYGFQVSKNYDPYYALAKVEMMFLYSSVLRIAWDPGKFNVFLAKAAYEFCWRIVFISHGACIRIVVEPYDLALWNTVIWGYVSERNCVLPFNMMSWHSSLLVKQQYLIEFNFPTDCALIKPSRHHVFGNITIAVCYVRCIHRLIMEIKEQDQLVTSTRSAVVIHYLVPKTLYQCSNEVGSLDLETMSFKKGVNATYDTCFSVVTRIIHQEFPCVEMHALIGHTMNGGMIISVEVSPRNVASQEVPIRQWNPGFYFPMAATMCDYCWNGLLIFHGLFIFVFDRGKVGWMQISTLRTRLFEGVGIDRDLNVKVGLDFGPRLREEKGNKRMMTWLQGVCISCDSYYILGSREREERHEEFC</sequence>
<dbReference type="EMBL" id="CASHSV030000206">
    <property type="protein sequence ID" value="CAJ2655860.1"/>
    <property type="molecule type" value="Genomic_DNA"/>
</dbReference>
<evidence type="ECO:0000313" key="1">
    <source>
        <dbReference type="EMBL" id="CAJ2655860.1"/>
    </source>
</evidence>
<organism evidence="1 2">
    <name type="scientific">Trifolium pratense</name>
    <name type="common">Red clover</name>
    <dbReference type="NCBI Taxonomy" id="57577"/>
    <lineage>
        <taxon>Eukaryota</taxon>
        <taxon>Viridiplantae</taxon>
        <taxon>Streptophyta</taxon>
        <taxon>Embryophyta</taxon>
        <taxon>Tracheophyta</taxon>
        <taxon>Spermatophyta</taxon>
        <taxon>Magnoliopsida</taxon>
        <taxon>eudicotyledons</taxon>
        <taxon>Gunneridae</taxon>
        <taxon>Pentapetalae</taxon>
        <taxon>rosids</taxon>
        <taxon>fabids</taxon>
        <taxon>Fabales</taxon>
        <taxon>Fabaceae</taxon>
        <taxon>Papilionoideae</taxon>
        <taxon>50 kb inversion clade</taxon>
        <taxon>NPAAA clade</taxon>
        <taxon>Hologalegina</taxon>
        <taxon>IRL clade</taxon>
        <taxon>Trifolieae</taxon>
        <taxon>Trifolium</taxon>
    </lineage>
</organism>
<keyword evidence="2" id="KW-1185">Reference proteome</keyword>
<comment type="caution">
    <text evidence="1">The sequence shown here is derived from an EMBL/GenBank/DDBJ whole genome shotgun (WGS) entry which is preliminary data.</text>
</comment>
<dbReference type="Proteomes" id="UP001177021">
    <property type="component" value="Unassembled WGS sequence"/>
</dbReference>
<proteinExistence type="predicted"/>
<reference evidence="1" key="1">
    <citation type="submission" date="2023-10" db="EMBL/GenBank/DDBJ databases">
        <authorList>
            <person name="Rodriguez Cubillos JULIANA M."/>
            <person name="De Vega J."/>
        </authorList>
    </citation>
    <scope>NUCLEOTIDE SEQUENCE</scope>
</reference>
<gene>
    <name evidence="1" type="ORF">MILVUS5_LOCUS22718</name>
</gene>